<dbReference type="InterPro" id="IPR008271">
    <property type="entry name" value="Ser/Thr_kinase_AS"/>
</dbReference>
<evidence type="ECO:0000259" key="2">
    <source>
        <dbReference type="PROSITE" id="PS50011"/>
    </source>
</evidence>
<proteinExistence type="predicted"/>
<dbReference type="Gene3D" id="1.10.510.10">
    <property type="entry name" value="Transferase(Phosphotransferase) domain 1"/>
    <property type="match status" value="1"/>
</dbReference>
<protein>
    <recommendedName>
        <fullName evidence="2">Protein kinase domain-containing protein</fullName>
    </recommendedName>
</protein>
<keyword evidence="4" id="KW-1185">Reference proteome</keyword>
<dbReference type="SUPFAM" id="SSF56112">
    <property type="entry name" value="Protein kinase-like (PK-like)"/>
    <property type="match status" value="1"/>
</dbReference>
<name>A0A0G4EWX3_VITBC</name>
<evidence type="ECO:0000313" key="3">
    <source>
        <dbReference type="EMBL" id="CEM03492.1"/>
    </source>
</evidence>
<dbReference type="InterPro" id="IPR011009">
    <property type="entry name" value="Kinase-like_dom_sf"/>
</dbReference>
<dbReference type="InterPro" id="IPR000719">
    <property type="entry name" value="Prot_kinase_dom"/>
</dbReference>
<dbReference type="Proteomes" id="UP000041254">
    <property type="component" value="Unassembled WGS sequence"/>
</dbReference>
<dbReference type="Pfam" id="PF00069">
    <property type="entry name" value="Pkinase"/>
    <property type="match status" value="1"/>
</dbReference>
<feature type="region of interest" description="Disordered" evidence="1">
    <location>
        <begin position="136"/>
        <end position="156"/>
    </location>
</feature>
<dbReference type="PROSITE" id="PS00108">
    <property type="entry name" value="PROTEIN_KINASE_ST"/>
    <property type="match status" value="1"/>
</dbReference>
<dbReference type="PROSITE" id="PS50011">
    <property type="entry name" value="PROTEIN_KINASE_DOM"/>
    <property type="match status" value="1"/>
</dbReference>
<gene>
    <name evidence="3" type="ORF">Vbra_1565</name>
</gene>
<sequence length="366" mass="40348">MWSALSPSTAHEGAVPPLGAAGPSKSITACLPERNFFMTLSVMTNDESEVKRIKDELHQVGREQGREQNGGMHSCDDETEDALVVVCVVPLTSQKLALCNTVVLSPQLASRAVPGEGNQEVYTFIILAKNQRTPRSAYPALRPGGPTEEEFKADDQETRQWLRGYGRPEAEIAEKIAAQRRGGALEEERRRGRPLEAAKAAVEHQYGLRVNNGSTGPGGAQATLWKSGQYMIKILEDEFSRGGPHYTPTHIIYTAEGLSRCPQICHYYDSFTIEGRTVMIMEYIDGESDKVRQAERSLKCKEEGGQTTVCLASQSFREKNDFRGMEEAAAKVYFMGVFTALGYLHARGVYYYDVKGNNFMVCAGGG</sequence>
<dbReference type="GO" id="GO:0004672">
    <property type="term" value="F:protein kinase activity"/>
    <property type="evidence" value="ECO:0007669"/>
    <property type="project" value="InterPro"/>
</dbReference>
<evidence type="ECO:0000256" key="1">
    <source>
        <dbReference type="SAM" id="MobiDB-lite"/>
    </source>
</evidence>
<feature type="domain" description="Protein kinase" evidence="2">
    <location>
        <begin position="204"/>
        <end position="366"/>
    </location>
</feature>
<organism evidence="3 4">
    <name type="scientific">Vitrella brassicaformis (strain CCMP3155)</name>
    <dbReference type="NCBI Taxonomy" id="1169540"/>
    <lineage>
        <taxon>Eukaryota</taxon>
        <taxon>Sar</taxon>
        <taxon>Alveolata</taxon>
        <taxon>Colpodellida</taxon>
        <taxon>Vitrellaceae</taxon>
        <taxon>Vitrella</taxon>
    </lineage>
</organism>
<dbReference type="GO" id="GO:0005524">
    <property type="term" value="F:ATP binding"/>
    <property type="evidence" value="ECO:0007669"/>
    <property type="project" value="InterPro"/>
</dbReference>
<dbReference type="EMBL" id="CDMY01000342">
    <property type="protein sequence ID" value="CEM03492.1"/>
    <property type="molecule type" value="Genomic_DNA"/>
</dbReference>
<dbReference type="VEuPathDB" id="CryptoDB:Vbra_1565"/>
<accession>A0A0G4EWX3</accession>
<reference evidence="3 4" key="1">
    <citation type="submission" date="2014-11" db="EMBL/GenBank/DDBJ databases">
        <authorList>
            <person name="Zhu J."/>
            <person name="Qi W."/>
            <person name="Song R."/>
        </authorList>
    </citation>
    <scope>NUCLEOTIDE SEQUENCE [LARGE SCALE GENOMIC DNA]</scope>
</reference>
<evidence type="ECO:0000313" key="4">
    <source>
        <dbReference type="Proteomes" id="UP000041254"/>
    </source>
</evidence>
<dbReference type="AlphaFoldDB" id="A0A0G4EWX3"/>
<dbReference type="InParanoid" id="A0A0G4EWX3"/>